<proteinExistence type="predicted"/>
<comment type="caution">
    <text evidence="1">The sequence shown here is derived from an EMBL/GenBank/DDBJ whole genome shotgun (WGS) entry which is preliminary data.</text>
</comment>
<evidence type="ECO:0008006" key="2">
    <source>
        <dbReference type="Google" id="ProtNLM"/>
    </source>
</evidence>
<gene>
    <name evidence="1" type="ORF">LCGC14_3022970</name>
</gene>
<feature type="non-terminal residue" evidence="1">
    <location>
        <position position="1"/>
    </location>
</feature>
<reference evidence="1" key="1">
    <citation type="journal article" date="2015" name="Nature">
        <title>Complex archaea that bridge the gap between prokaryotes and eukaryotes.</title>
        <authorList>
            <person name="Spang A."/>
            <person name="Saw J.H."/>
            <person name="Jorgensen S.L."/>
            <person name="Zaremba-Niedzwiedzka K."/>
            <person name="Martijn J."/>
            <person name="Lind A.E."/>
            <person name="van Eijk R."/>
            <person name="Schleper C."/>
            <person name="Guy L."/>
            <person name="Ettema T.J."/>
        </authorList>
    </citation>
    <scope>NUCLEOTIDE SEQUENCE</scope>
</reference>
<sequence length="360" mass="40032">GWQGLSLVRDQRLVRNLKRGATQVRFTDVPTGILPDTVRLRSLDDADSLTILEQNYQYDLASAQTVLKRYMDRPITVDFKKGGRVSGTLLSFDSASIVIQPAGQGPRTLTQRQVKCVILPKLPKGLLTRPTLVWELANRAGHRQQFEVAYMTTGLKWRADYVLKLHPARQAPQPKAGEMPQVFDSADLVGYATVTNNSGISYRDAQLKLMAGDVNLIRPEELESWNYGFQASSAIRGGGARVPQFKEKSFFEYHLYTLGRPTTLGNAETKQIELVSGAGLKLRRAYLYDRTSNATAVRVASEFKNSKANGLGKPLPKGIIRLYAPDPTGLPTYVSQTSIDHTPKNEKIRLLWGHAFDIAC</sequence>
<organism evidence="1">
    <name type="scientific">marine sediment metagenome</name>
    <dbReference type="NCBI Taxonomy" id="412755"/>
    <lineage>
        <taxon>unclassified sequences</taxon>
        <taxon>metagenomes</taxon>
        <taxon>ecological metagenomes</taxon>
    </lineage>
</organism>
<protein>
    <recommendedName>
        <fullName evidence="2">DUF4139 domain-containing protein</fullName>
    </recommendedName>
</protein>
<evidence type="ECO:0000313" key="1">
    <source>
        <dbReference type="EMBL" id="KKK60577.1"/>
    </source>
</evidence>
<dbReference type="PANTHER" id="PTHR38075:SF1">
    <property type="entry name" value="DUF4139 DOMAIN-CONTAINING PROTEIN"/>
    <property type="match status" value="1"/>
</dbReference>
<feature type="non-terminal residue" evidence="1">
    <location>
        <position position="360"/>
    </location>
</feature>
<dbReference type="EMBL" id="LAZR01062899">
    <property type="protein sequence ID" value="KKK60577.1"/>
    <property type="molecule type" value="Genomic_DNA"/>
</dbReference>
<accession>A0A0F8WUM6</accession>
<dbReference type="PANTHER" id="PTHR38075">
    <property type="entry name" value="DUF4139 DOMAIN-CONTAINING PROTEIN"/>
    <property type="match status" value="1"/>
</dbReference>
<dbReference type="AlphaFoldDB" id="A0A0F8WUM6"/>
<name>A0A0F8WUM6_9ZZZZ</name>